<proteinExistence type="predicted"/>
<reference evidence="2" key="1">
    <citation type="submission" date="2007-05" db="EMBL/GenBank/DDBJ databases">
        <title>Complete sequence of Pseudomonas putida F1.</title>
        <authorList>
            <consortium name="US DOE Joint Genome Institute"/>
            <person name="Copeland A."/>
            <person name="Lucas S."/>
            <person name="Lapidus A."/>
            <person name="Barry K."/>
            <person name="Detter J.C."/>
            <person name="Glavina del Rio T."/>
            <person name="Hammon N."/>
            <person name="Israni S."/>
            <person name="Dalin E."/>
            <person name="Tice H."/>
            <person name="Pitluck S."/>
            <person name="Chain P."/>
            <person name="Malfatti S."/>
            <person name="Shin M."/>
            <person name="Vergez L."/>
            <person name="Schmutz J."/>
            <person name="Larimer F."/>
            <person name="Land M."/>
            <person name="Hauser L."/>
            <person name="Kyrpides N."/>
            <person name="Lykidis A."/>
            <person name="Parales R."/>
            <person name="Richardson P."/>
        </authorList>
    </citation>
    <scope>NUCLEOTIDE SEQUENCE [LARGE SCALE GENOMIC DNA]</scope>
    <source>
        <strain evidence="2">F1</strain>
    </source>
</reference>
<feature type="signal peptide" evidence="1">
    <location>
        <begin position="1"/>
        <end position="31"/>
    </location>
</feature>
<protein>
    <recommendedName>
        <fullName evidence="3">DUF2790 domain-containing protein</fullName>
    </recommendedName>
</protein>
<evidence type="ECO:0000313" key="2">
    <source>
        <dbReference type="EMBL" id="ABQ79417.1"/>
    </source>
</evidence>
<sequence length="98" mass="10645" precursor="true">MLPRRDAMNVKTIASASLFAVLSFGAIAAQAATAPMQDGGVMQYRYGEPLDVKKVLSVQDDQSNACGLVNTRMDYLDSHGQRQSVQYRTYATGGCHDN</sequence>
<evidence type="ECO:0000256" key="1">
    <source>
        <dbReference type="SAM" id="SignalP"/>
    </source>
</evidence>
<organism evidence="2">
    <name type="scientific">Pseudomonas putida (strain ATCC 700007 / DSM 6899 / JCM 31910 / BCRC 17059 / LMG 24140 / F1)</name>
    <dbReference type="NCBI Taxonomy" id="351746"/>
    <lineage>
        <taxon>Bacteria</taxon>
        <taxon>Pseudomonadati</taxon>
        <taxon>Pseudomonadota</taxon>
        <taxon>Gammaproteobacteria</taxon>
        <taxon>Pseudomonadales</taxon>
        <taxon>Pseudomonadaceae</taxon>
        <taxon>Pseudomonas</taxon>
    </lineage>
</organism>
<feature type="chain" id="PRO_5002688992" description="DUF2790 domain-containing protein" evidence="1">
    <location>
        <begin position="32"/>
        <end position="98"/>
    </location>
</feature>
<accession>A5W5K7</accession>
<dbReference type="InterPro" id="IPR021245">
    <property type="entry name" value="DUF2790"/>
</dbReference>
<dbReference type="Pfam" id="PF10976">
    <property type="entry name" value="DUF2790"/>
    <property type="match status" value="1"/>
</dbReference>
<dbReference type="Gene3D" id="2.30.140.50">
    <property type="entry name" value="Protein of unknown function DUF2790"/>
    <property type="match status" value="1"/>
</dbReference>
<gene>
    <name evidence="2" type="ordered locus">Pput_3291</name>
</gene>
<dbReference type="KEGG" id="ppf:Pput_3291"/>
<name>A5W5K7_PSEP1</name>
<dbReference type="eggNOG" id="ENOG5031R14">
    <property type="taxonomic scope" value="Bacteria"/>
</dbReference>
<dbReference type="AlphaFoldDB" id="A5W5K7"/>
<evidence type="ECO:0008006" key="3">
    <source>
        <dbReference type="Google" id="ProtNLM"/>
    </source>
</evidence>
<keyword evidence="1" id="KW-0732">Signal</keyword>
<dbReference type="EMBL" id="CP000712">
    <property type="protein sequence ID" value="ABQ79417.1"/>
    <property type="molecule type" value="Genomic_DNA"/>
</dbReference>
<dbReference type="HOGENOM" id="CLU_163360_1_0_6"/>